<dbReference type="GO" id="GO:0006310">
    <property type="term" value="P:DNA recombination"/>
    <property type="evidence" value="ECO:0007669"/>
    <property type="project" value="UniProtKB-KW"/>
</dbReference>
<organism evidence="5 6">
    <name type="scientific">Hoylesella timonensis CRIS 5C-B1</name>
    <dbReference type="NCBI Taxonomy" id="679189"/>
    <lineage>
        <taxon>Bacteria</taxon>
        <taxon>Pseudomonadati</taxon>
        <taxon>Bacteroidota</taxon>
        <taxon>Bacteroidia</taxon>
        <taxon>Bacteroidales</taxon>
        <taxon>Prevotellaceae</taxon>
        <taxon>Hoylesella</taxon>
    </lineage>
</organism>
<dbReference type="CDD" id="cd14254">
    <property type="entry name" value="Dockerin_II"/>
    <property type="match status" value="1"/>
</dbReference>
<dbReference type="PANTHER" id="PTHR30349">
    <property type="entry name" value="PHAGE INTEGRASE-RELATED"/>
    <property type="match status" value="1"/>
</dbReference>
<dbReference type="Gene3D" id="1.10.150.130">
    <property type="match status" value="1"/>
</dbReference>
<dbReference type="InterPro" id="IPR025269">
    <property type="entry name" value="SAM-like_dom"/>
</dbReference>
<evidence type="ECO:0000256" key="3">
    <source>
        <dbReference type="ARBA" id="ARBA00023172"/>
    </source>
</evidence>
<dbReference type="eggNOG" id="COG1501">
    <property type="taxonomic scope" value="Bacteria"/>
</dbReference>
<dbReference type="InterPro" id="IPR050090">
    <property type="entry name" value="Tyrosine_recombinase_XerCD"/>
</dbReference>
<dbReference type="GO" id="GO:0015074">
    <property type="term" value="P:DNA integration"/>
    <property type="evidence" value="ECO:0007669"/>
    <property type="project" value="InterPro"/>
</dbReference>
<dbReference type="SUPFAM" id="SSF49384">
    <property type="entry name" value="Carbohydrate-binding domain"/>
    <property type="match status" value="1"/>
</dbReference>
<dbReference type="eggNOG" id="COG0582">
    <property type="taxonomic scope" value="Bacteria"/>
</dbReference>
<gene>
    <name evidence="5" type="ORF">HMPREF9019_1557</name>
</gene>
<dbReference type="GO" id="GO:0003677">
    <property type="term" value="F:DNA binding"/>
    <property type="evidence" value="ECO:0007669"/>
    <property type="project" value="UniProtKB-KW"/>
</dbReference>
<feature type="domain" description="Tyr recombinase" evidence="4">
    <location>
        <begin position="220"/>
        <end position="396"/>
    </location>
</feature>
<sequence>MARSTFKTLFYINRSKEKKNGKCPIMGRITIDGEQVQYSTGKEIAPELWDSRKGRCKGIGEETKEINRYLQTKEEQAKAKYQELVWQRGYITAELLKRELMEEDNPKGFLLEEARLFIEEKRPCVGLTIAKPTFANYIYAAQLIKSYLRERLGLEDIRYSLLDYGFIEGLDFYLKSERNLSLATIQVAVIFLRKLIGIGQQKKYIRIDPFADYKAEQPHRTRRYLTTEELQRILQTPIIDKQFERARQLFLFCAFTGLARVDMQRLKLKHIIRNADGTAEIRIKRQKTNVEAIIPLLPIAKQILSLYIKDKKADELIFPNLTIRKASLACVNIGQICRIDKGLTFHMARHTFSTTICLSNGISMETLSKMLGHSNIGTTQIYGKITDHKIQEDMTALTAFTWQRNADEKSIAFTAHPKARYIKFRFEEAVGGFGSGAEMYVFRRPNTEGEIQGDINRDKRVDENDLTSYMNYTGLRRDDADYDYVSIGDINRNGLIDAYDISCVGVELDGGASQRNDQVRGSLELIAPKTFKAGDDIQIQVVGKNLHFVNALSFALPYNADELEYRGVTLQGMKEMVNLTYDRLHTSGQKALYPTFVNRGNNFLLDEGAPKLFIIKFHAKKSGKLNLKMHDGMLVDRNLGVSNF</sequence>
<dbReference type="InterPro" id="IPR008965">
    <property type="entry name" value="CBM2/CBM3_carb-bd_dom_sf"/>
</dbReference>
<dbReference type="InterPro" id="IPR013762">
    <property type="entry name" value="Integrase-like_cat_sf"/>
</dbReference>
<dbReference type="GO" id="GO:0000272">
    <property type="term" value="P:polysaccharide catabolic process"/>
    <property type="evidence" value="ECO:0007669"/>
    <property type="project" value="InterPro"/>
</dbReference>
<dbReference type="InterPro" id="IPR011010">
    <property type="entry name" value="DNA_brk_join_enz"/>
</dbReference>
<keyword evidence="2" id="KW-0238">DNA-binding</keyword>
<proteinExistence type="inferred from homology"/>
<evidence type="ECO:0000256" key="1">
    <source>
        <dbReference type="ARBA" id="ARBA00008857"/>
    </source>
</evidence>
<reference evidence="5 6" key="1">
    <citation type="submission" date="2009-12" db="EMBL/GenBank/DDBJ databases">
        <title>Genome Sequence of Prevotella timonensis CRIS 5C-B1.</title>
        <authorList>
            <person name="Durkin A.S."/>
            <person name="Madupu R."/>
            <person name="Torralba M."/>
            <person name="Methe B."/>
            <person name="Sutton G."/>
            <person name="Strausberg R.L."/>
            <person name="Nelson K.E."/>
        </authorList>
    </citation>
    <scope>NUCLEOTIDE SEQUENCE [LARGE SCALE GENOMIC DNA]</scope>
    <source>
        <strain evidence="5 6">CRIS 5C-B1</strain>
    </source>
</reference>
<dbReference type="InterPro" id="IPR002104">
    <property type="entry name" value="Integrase_catalytic"/>
</dbReference>
<name>D1VXC9_9BACT</name>
<dbReference type="PANTHER" id="PTHR30349:SF64">
    <property type="entry name" value="PROPHAGE INTEGRASE INTD-RELATED"/>
    <property type="match status" value="1"/>
</dbReference>
<dbReference type="InterPro" id="IPR018247">
    <property type="entry name" value="EF_Hand_1_Ca_BS"/>
</dbReference>
<dbReference type="CDD" id="cd01185">
    <property type="entry name" value="INTN1_C_like"/>
    <property type="match status" value="1"/>
</dbReference>
<keyword evidence="6" id="KW-1185">Reference proteome</keyword>
<keyword evidence="3" id="KW-0233">DNA recombination</keyword>
<dbReference type="SUPFAM" id="SSF63446">
    <property type="entry name" value="Type I dockerin domain"/>
    <property type="match status" value="1"/>
</dbReference>
<dbReference type="InterPro" id="IPR035386">
    <property type="entry name" value="Arm-DNA-bind_5"/>
</dbReference>
<dbReference type="Pfam" id="PF13102">
    <property type="entry name" value="Phage_int_SAM_5"/>
    <property type="match status" value="1"/>
</dbReference>
<comment type="similarity">
    <text evidence="1">Belongs to the 'phage' integrase family.</text>
</comment>
<evidence type="ECO:0000313" key="6">
    <source>
        <dbReference type="Proteomes" id="UP000004001"/>
    </source>
</evidence>
<dbReference type="GO" id="GO:0030246">
    <property type="term" value="F:carbohydrate binding"/>
    <property type="evidence" value="ECO:0007669"/>
    <property type="project" value="InterPro"/>
</dbReference>
<dbReference type="Proteomes" id="UP000004001">
    <property type="component" value="Unassembled WGS sequence"/>
</dbReference>
<dbReference type="PROSITE" id="PS51898">
    <property type="entry name" value="TYR_RECOMBINASE"/>
    <property type="match status" value="1"/>
</dbReference>
<dbReference type="SUPFAM" id="SSF56349">
    <property type="entry name" value="DNA breaking-rejoining enzymes"/>
    <property type="match status" value="1"/>
</dbReference>
<evidence type="ECO:0000259" key="4">
    <source>
        <dbReference type="PROSITE" id="PS51898"/>
    </source>
</evidence>
<comment type="caution">
    <text evidence="5">The sequence shown here is derived from an EMBL/GenBank/DDBJ whole genome shotgun (WGS) entry which is preliminary data.</text>
</comment>
<dbReference type="Pfam" id="PF00589">
    <property type="entry name" value="Phage_integrase"/>
    <property type="match status" value="1"/>
</dbReference>
<protein>
    <submittedName>
        <fullName evidence="5">Site-specific recombinase, phage integrase family</fullName>
    </submittedName>
</protein>
<dbReference type="EMBL" id="ADEF01000011">
    <property type="protein sequence ID" value="EFA98213.1"/>
    <property type="molecule type" value="Genomic_DNA"/>
</dbReference>
<dbReference type="AlphaFoldDB" id="D1VXC9"/>
<dbReference type="Gene3D" id="2.60.40.680">
    <property type="match status" value="1"/>
</dbReference>
<dbReference type="InterPro" id="IPR036439">
    <property type="entry name" value="Dockerin_dom_sf"/>
</dbReference>
<evidence type="ECO:0000256" key="2">
    <source>
        <dbReference type="ARBA" id="ARBA00023125"/>
    </source>
</evidence>
<dbReference type="PROSITE" id="PS00018">
    <property type="entry name" value="EF_HAND_1"/>
    <property type="match status" value="1"/>
</dbReference>
<dbReference type="Pfam" id="PF17293">
    <property type="entry name" value="Arm-DNA-bind_5"/>
    <property type="match status" value="1"/>
</dbReference>
<accession>D1VXC9</accession>
<dbReference type="InterPro" id="IPR010998">
    <property type="entry name" value="Integrase_recombinase_N"/>
</dbReference>
<dbReference type="Gene3D" id="1.10.443.10">
    <property type="entry name" value="Intergrase catalytic core"/>
    <property type="match status" value="1"/>
</dbReference>
<evidence type="ECO:0000313" key="5">
    <source>
        <dbReference type="EMBL" id="EFA98213.1"/>
    </source>
</evidence>